<evidence type="ECO:0000256" key="2">
    <source>
        <dbReference type="SAM" id="SignalP"/>
    </source>
</evidence>
<feature type="signal peptide" evidence="2">
    <location>
        <begin position="1"/>
        <end position="38"/>
    </location>
</feature>
<sequence length="212" mass="21031">MTPHRAAHAVAWISGKFRLSARHSALLASLVLCGPACAHPSPDASGQASAMAGLLHPMAGLDHALAMATVGLLGAAIGGCARWTVPASFLTGMALGALAGVLGLVMPFADLAILLSVVALGLALALVRRMPQAAVYMAVGLFALFHGAAHALEAPTHGLSAWLVGVLAGTALLHGLGAAGAVALLRFTPRAETKLRGLGVVIAASGVVLAVG</sequence>
<evidence type="ECO:0000313" key="3">
    <source>
        <dbReference type="EMBL" id="MCP8939907.1"/>
    </source>
</evidence>
<dbReference type="RefSeq" id="WP_254744027.1">
    <property type="nucleotide sequence ID" value="NZ_JANCLU010000015.1"/>
</dbReference>
<feature type="transmembrane region" description="Helical" evidence="1">
    <location>
        <begin position="54"/>
        <end position="76"/>
    </location>
</feature>
<organism evidence="3 4">
    <name type="scientific">Alsobacter ponti</name>
    <dbReference type="NCBI Taxonomy" id="2962936"/>
    <lineage>
        <taxon>Bacteria</taxon>
        <taxon>Pseudomonadati</taxon>
        <taxon>Pseudomonadota</taxon>
        <taxon>Alphaproteobacteria</taxon>
        <taxon>Hyphomicrobiales</taxon>
        <taxon>Alsobacteraceae</taxon>
        <taxon>Alsobacter</taxon>
    </lineage>
</organism>
<dbReference type="Proteomes" id="UP001205890">
    <property type="component" value="Unassembled WGS sequence"/>
</dbReference>
<feature type="chain" id="PRO_5045329632" evidence="2">
    <location>
        <begin position="39"/>
        <end position="212"/>
    </location>
</feature>
<feature type="transmembrane region" description="Helical" evidence="1">
    <location>
        <begin position="134"/>
        <end position="152"/>
    </location>
</feature>
<feature type="transmembrane region" description="Helical" evidence="1">
    <location>
        <begin position="111"/>
        <end position="127"/>
    </location>
</feature>
<dbReference type="InterPro" id="IPR007038">
    <property type="entry name" value="HupE_UreJ"/>
</dbReference>
<dbReference type="Pfam" id="PF04955">
    <property type="entry name" value="HupE_UreJ"/>
    <property type="match status" value="1"/>
</dbReference>
<keyword evidence="2" id="KW-0732">Signal</keyword>
<protein>
    <submittedName>
        <fullName evidence="3">HupE/UreJ family protein</fullName>
    </submittedName>
</protein>
<name>A0ABT1LEI7_9HYPH</name>
<dbReference type="PIRSF" id="PIRSF016919">
    <property type="entry name" value="HupE_UreJ"/>
    <property type="match status" value="1"/>
</dbReference>
<keyword evidence="1" id="KW-0812">Transmembrane</keyword>
<gene>
    <name evidence="3" type="ORF">NK718_15375</name>
</gene>
<evidence type="ECO:0000313" key="4">
    <source>
        <dbReference type="Proteomes" id="UP001205890"/>
    </source>
</evidence>
<dbReference type="EMBL" id="JANCLU010000015">
    <property type="protein sequence ID" value="MCP8939907.1"/>
    <property type="molecule type" value="Genomic_DNA"/>
</dbReference>
<reference evidence="3 4" key="1">
    <citation type="submission" date="2022-07" db="EMBL/GenBank/DDBJ databases">
        <authorList>
            <person name="Li W.-J."/>
            <person name="Deng Q.-Q."/>
        </authorList>
    </citation>
    <scope>NUCLEOTIDE SEQUENCE [LARGE SCALE GENOMIC DNA]</scope>
    <source>
        <strain evidence="3 4">SYSU M60028</strain>
    </source>
</reference>
<keyword evidence="1" id="KW-0472">Membrane</keyword>
<accession>A0ABT1LEI7</accession>
<keyword evidence="1" id="KW-1133">Transmembrane helix</keyword>
<feature type="transmembrane region" description="Helical" evidence="1">
    <location>
        <begin position="158"/>
        <end position="183"/>
    </location>
</feature>
<proteinExistence type="predicted"/>
<evidence type="ECO:0000256" key="1">
    <source>
        <dbReference type="SAM" id="Phobius"/>
    </source>
</evidence>
<comment type="caution">
    <text evidence="3">The sequence shown here is derived from an EMBL/GenBank/DDBJ whole genome shotgun (WGS) entry which is preliminary data.</text>
</comment>
<keyword evidence="4" id="KW-1185">Reference proteome</keyword>